<keyword evidence="4 7" id="KW-1133">Transmembrane helix</keyword>
<dbReference type="PANTHER" id="PTHR30213">
    <property type="entry name" value="INNER MEMBRANE PROTEIN YHJD"/>
    <property type="match status" value="1"/>
</dbReference>
<dbReference type="EMBL" id="CP074405">
    <property type="protein sequence ID" value="QVI61818.1"/>
    <property type="molecule type" value="Genomic_DNA"/>
</dbReference>
<dbReference type="Pfam" id="PF03631">
    <property type="entry name" value="Virul_fac_BrkB"/>
    <property type="match status" value="1"/>
</dbReference>
<feature type="transmembrane region" description="Helical" evidence="7">
    <location>
        <begin position="150"/>
        <end position="170"/>
    </location>
</feature>
<feature type="transmembrane region" description="Helical" evidence="7">
    <location>
        <begin position="258"/>
        <end position="287"/>
    </location>
</feature>
<feature type="transmembrane region" description="Helical" evidence="7">
    <location>
        <begin position="218"/>
        <end position="238"/>
    </location>
</feature>
<feature type="region of interest" description="Disordered" evidence="6">
    <location>
        <begin position="417"/>
        <end position="450"/>
    </location>
</feature>
<evidence type="ECO:0000256" key="3">
    <source>
        <dbReference type="ARBA" id="ARBA00022692"/>
    </source>
</evidence>
<feature type="transmembrane region" description="Helical" evidence="7">
    <location>
        <begin position="38"/>
        <end position="62"/>
    </location>
</feature>
<feature type="compositionally biased region" description="Basic residues" evidence="6">
    <location>
        <begin position="439"/>
        <end position="450"/>
    </location>
</feature>
<dbReference type="PANTHER" id="PTHR30213:SF0">
    <property type="entry name" value="UPF0761 MEMBRANE PROTEIN YIHY"/>
    <property type="match status" value="1"/>
</dbReference>
<feature type="transmembrane region" description="Helical" evidence="7">
    <location>
        <begin position="68"/>
        <end position="90"/>
    </location>
</feature>
<dbReference type="InterPro" id="IPR017039">
    <property type="entry name" value="Virul_fac_BrkB"/>
</dbReference>
<keyword evidence="5 7" id="KW-0472">Membrane</keyword>
<sequence>MPATPSIPGVPVLLVAVAVLAVLGAVACRRSDDASARLAVATTTLTALTGALAAWGAAAAVVPGRTPAWLVLLVTAVVAPAAVLGAARAVPRVRARVPQRDRPTVLDRADAWARRHPVRVRGLDLLPFVVRCVRRVIDVRVTGLAAEMTYYALLSVVPLTSALGASLGYLERFTSREQVTQVEDGVVDAVSGVLADDVAQDALVPLVQGLLREERTGVAVGSLLLTLFLASRMFRAAIRALDDAYTVPERRGIVAQGVLGVALALGAVVTLLVVLVLVVVGPLLGGGEQIADRLGLGDAFGTVWAPVRWPVAVGVAGAYLTVLYRYGPQHEPGTTWRRAVPGAVVGSLGVLVVAAGFAWYLRTAGPTAPQVDGEGTVQVAAQVLGTILAAVLWLWISAIVVLTGGVVNAELDHRPAAHPAGRGGAADGSHARPPERRPGRARARSRGARA</sequence>
<accession>A0ABX8D438</accession>
<feature type="transmembrane region" description="Helical" evidence="7">
    <location>
        <begin position="307"/>
        <end position="327"/>
    </location>
</feature>
<evidence type="ECO:0000256" key="7">
    <source>
        <dbReference type="SAM" id="Phobius"/>
    </source>
</evidence>
<feature type="transmembrane region" description="Helical" evidence="7">
    <location>
        <begin position="381"/>
        <end position="407"/>
    </location>
</feature>
<feature type="compositionally biased region" description="Basic and acidic residues" evidence="6">
    <location>
        <begin position="429"/>
        <end position="438"/>
    </location>
</feature>
<evidence type="ECO:0000256" key="1">
    <source>
        <dbReference type="ARBA" id="ARBA00004651"/>
    </source>
</evidence>
<keyword evidence="2" id="KW-1003">Cell membrane</keyword>
<dbReference type="Proteomes" id="UP000677804">
    <property type="component" value="Chromosome"/>
</dbReference>
<protein>
    <submittedName>
        <fullName evidence="8">YihY/virulence factor BrkB family protein</fullName>
    </submittedName>
</protein>
<organism evidence="8 9">
    <name type="scientific">Cellulomonas wangleii</name>
    <dbReference type="NCBI Taxonomy" id="2816956"/>
    <lineage>
        <taxon>Bacteria</taxon>
        <taxon>Bacillati</taxon>
        <taxon>Actinomycetota</taxon>
        <taxon>Actinomycetes</taxon>
        <taxon>Micrococcales</taxon>
        <taxon>Cellulomonadaceae</taxon>
        <taxon>Cellulomonas</taxon>
    </lineage>
</organism>
<gene>
    <name evidence="8" type="ORF">KG103_15430</name>
</gene>
<name>A0ABX8D438_9CELL</name>
<evidence type="ECO:0000313" key="9">
    <source>
        <dbReference type="Proteomes" id="UP000677804"/>
    </source>
</evidence>
<evidence type="ECO:0000256" key="2">
    <source>
        <dbReference type="ARBA" id="ARBA00022475"/>
    </source>
</evidence>
<evidence type="ECO:0000256" key="4">
    <source>
        <dbReference type="ARBA" id="ARBA00022989"/>
    </source>
</evidence>
<dbReference type="RefSeq" id="WP_207339392.1">
    <property type="nucleotide sequence ID" value="NZ_CP074405.1"/>
</dbReference>
<proteinExistence type="predicted"/>
<reference evidence="8 9" key="1">
    <citation type="submission" date="2021-05" db="EMBL/GenBank/DDBJ databases">
        <title>Novel species in genus Cellulomonas.</title>
        <authorList>
            <person name="Zhang G."/>
        </authorList>
    </citation>
    <scope>NUCLEOTIDE SEQUENCE [LARGE SCALE GENOMIC DNA]</scope>
    <source>
        <strain evidence="9">zg-ZUI222</strain>
    </source>
</reference>
<comment type="subcellular location">
    <subcellularLocation>
        <location evidence="1">Cell membrane</location>
        <topology evidence="1">Multi-pass membrane protein</topology>
    </subcellularLocation>
</comment>
<evidence type="ECO:0000256" key="6">
    <source>
        <dbReference type="SAM" id="MobiDB-lite"/>
    </source>
</evidence>
<feature type="transmembrane region" description="Helical" evidence="7">
    <location>
        <begin position="339"/>
        <end position="361"/>
    </location>
</feature>
<evidence type="ECO:0000256" key="5">
    <source>
        <dbReference type="ARBA" id="ARBA00023136"/>
    </source>
</evidence>
<keyword evidence="9" id="KW-1185">Reference proteome</keyword>
<keyword evidence="3 7" id="KW-0812">Transmembrane</keyword>
<evidence type="ECO:0000313" key="8">
    <source>
        <dbReference type="EMBL" id="QVI61818.1"/>
    </source>
</evidence>
<feature type="transmembrane region" description="Helical" evidence="7">
    <location>
        <begin position="6"/>
        <end position="26"/>
    </location>
</feature>